<evidence type="ECO:0000256" key="9">
    <source>
        <dbReference type="SAM" id="MobiDB-lite"/>
    </source>
</evidence>
<comment type="similarity">
    <text evidence="1">Belongs to the CpsD/CapB family.</text>
</comment>
<evidence type="ECO:0000256" key="2">
    <source>
        <dbReference type="ARBA" id="ARBA00011903"/>
    </source>
</evidence>
<evidence type="ECO:0000313" key="11">
    <source>
        <dbReference type="EMBL" id="MUH73695.1"/>
    </source>
</evidence>
<dbReference type="InterPro" id="IPR050445">
    <property type="entry name" value="Bact_polysacc_biosynth/exp"/>
</dbReference>
<dbReference type="EC" id="2.7.10.2" evidence="2"/>
<evidence type="ECO:0000256" key="8">
    <source>
        <dbReference type="ARBA" id="ARBA00051245"/>
    </source>
</evidence>
<dbReference type="RefSeq" id="WP_155697099.1">
    <property type="nucleotide sequence ID" value="NZ_WOCD01000005.1"/>
</dbReference>
<evidence type="ECO:0000313" key="12">
    <source>
        <dbReference type="Proteomes" id="UP000439994"/>
    </source>
</evidence>
<dbReference type="CDD" id="cd05387">
    <property type="entry name" value="BY-kinase"/>
    <property type="match status" value="1"/>
</dbReference>
<reference evidence="11 12" key="1">
    <citation type="submission" date="2019-11" db="EMBL/GenBank/DDBJ databases">
        <title>P. haliotis isolates from Z. marina roots.</title>
        <authorList>
            <person name="Cohen M."/>
            <person name="Jospin G."/>
            <person name="Eisen J.A."/>
            <person name="Coil D.A."/>
        </authorList>
    </citation>
    <scope>NUCLEOTIDE SEQUENCE [LARGE SCALE GENOMIC DNA]</scope>
    <source>
        <strain evidence="11 12">UCD-MCMsp1aY</strain>
    </source>
</reference>
<evidence type="ECO:0000256" key="7">
    <source>
        <dbReference type="ARBA" id="ARBA00023137"/>
    </source>
</evidence>
<dbReference type="PANTHER" id="PTHR32309:SF13">
    <property type="entry name" value="FERRIC ENTEROBACTIN TRANSPORT PROTEIN FEPE"/>
    <property type="match status" value="1"/>
</dbReference>
<organism evidence="11 12">
    <name type="scientific">Psychrosphaera haliotis</name>
    <dbReference type="NCBI Taxonomy" id="555083"/>
    <lineage>
        <taxon>Bacteria</taxon>
        <taxon>Pseudomonadati</taxon>
        <taxon>Pseudomonadota</taxon>
        <taxon>Gammaproteobacteria</taxon>
        <taxon>Alteromonadales</taxon>
        <taxon>Pseudoalteromonadaceae</taxon>
        <taxon>Psychrosphaera</taxon>
    </lineage>
</organism>
<dbReference type="Proteomes" id="UP000439994">
    <property type="component" value="Unassembled WGS sequence"/>
</dbReference>
<feature type="domain" description="AAA" evidence="10">
    <location>
        <begin position="156"/>
        <end position="277"/>
    </location>
</feature>
<name>A0A6N8FAR8_9GAMM</name>
<evidence type="ECO:0000256" key="3">
    <source>
        <dbReference type="ARBA" id="ARBA00022679"/>
    </source>
</evidence>
<comment type="catalytic activity">
    <reaction evidence="8">
        <text>L-tyrosyl-[protein] + ATP = O-phospho-L-tyrosyl-[protein] + ADP + H(+)</text>
        <dbReference type="Rhea" id="RHEA:10596"/>
        <dbReference type="Rhea" id="RHEA-COMP:10136"/>
        <dbReference type="Rhea" id="RHEA-COMP:20101"/>
        <dbReference type="ChEBI" id="CHEBI:15378"/>
        <dbReference type="ChEBI" id="CHEBI:30616"/>
        <dbReference type="ChEBI" id="CHEBI:46858"/>
        <dbReference type="ChEBI" id="CHEBI:61978"/>
        <dbReference type="ChEBI" id="CHEBI:456216"/>
        <dbReference type="EC" id="2.7.10.2"/>
    </reaction>
</comment>
<dbReference type="GO" id="GO:0005886">
    <property type="term" value="C:plasma membrane"/>
    <property type="evidence" value="ECO:0007669"/>
    <property type="project" value="TreeGrafter"/>
</dbReference>
<dbReference type="NCBIfam" id="TIGR01007">
    <property type="entry name" value="eps_fam"/>
    <property type="match status" value="1"/>
</dbReference>
<feature type="region of interest" description="Disordered" evidence="9">
    <location>
        <begin position="1"/>
        <end position="74"/>
    </location>
</feature>
<gene>
    <name evidence="11" type="ORF">GNP35_15080</name>
</gene>
<dbReference type="NCBIfam" id="TIGR03018">
    <property type="entry name" value="pepcterm_TyrKin"/>
    <property type="match status" value="1"/>
</dbReference>
<feature type="compositionally biased region" description="Polar residues" evidence="9">
    <location>
        <begin position="19"/>
        <end position="29"/>
    </location>
</feature>
<keyword evidence="4" id="KW-0547">Nucleotide-binding</keyword>
<dbReference type="PANTHER" id="PTHR32309">
    <property type="entry name" value="TYROSINE-PROTEIN KINASE"/>
    <property type="match status" value="1"/>
</dbReference>
<keyword evidence="5 11" id="KW-0418">Kinase</keyword>
<protein>
    <recommendedName>
        <fullName evidence="2">non-specific protein-tyrosine kinase</fullName>
        <ecNumber evidence="2">2.7.10.2</ecNumber>
    </recommendedName>
</protein>
<dbReference type="InterPro" id="IPR027417">
    <property type="entry name" value="P-loop_NTPase"/>
</dbReference>
<dbReference type="Pfam" id="PF13614">
    <property type="entry name" value="AAA_31"/>
    <property type="match status" value="1"/>
</dbReference>
<feature type="compositionally biased region" description="Polar residues" evidence="9">
    <location>
        <begin position="57"/>
        <end position="74"/>
    </location>
</feature>
<proteinExistence type="inferred from homology"/>
<evidence type="ECO:0000256" key="1">
    <source>
        <dbReference type="ARBA" id="ARBA00007316"/>
    </source>
</evidence>
<dbReference type="AlphaFoldDB" id="A0A6N8FAR8"/>
<keyword evidence="12" id="KW-1185">Reference proteome</keyword>
<dbReference type="EMBL" id="WOCD01000005">
    <property type="protein sequence ID" value="MUH73695.1"/>
    <property type="molecule type" value="Genomic_DNA"/>
</dbReference>
<accession>A0A6N8FAR8</accession>
<evidence type="ECO:0000256" key="4">
    <source>
        <dbReference type="ARBA" id="ARBA00022741"/>
    </source>
</evidence>
<dbReference type="OrthoDB" id="9775724at2"/>
<keyword evidence="6" id="KW-0067">ATP-binding</keyword>
<comment type="caution">
    <text evidence="11">The sequence shown here is derived from an EMBL/GenBank/DDBJ whole genome shotgun (WGS) entry which is preliminary data.</text>
</comment>
<dbReference type="GO" id="GO:0005524">
    <property type="term" value="F:ATP binding"/>
    <property type="evidence" value="ECO:0007669"/>
    <property type="project" value="UniProtKB-KW"/>
</dbReference>
<dbReference type="SUPFAM" id="SSF52540">
    <property type="entry name" value="P-loop containing nucleoside triphosphate hydrolases"/>
    <property type="match status" value="1"/>
</dbReference>
<keyword evidence="3 11" id="KW-0808">Transferase</keyword>
<dbReference type="InterPro" id="IPR025669">
    <property type="entry name" value="AAA_dom"/>
</dbReference>
<dbReference type="Gene3D" id="3.40.50.300">
    <property type="entry name" value="P-loop containing nucleotide triphosphate hydrolases"/>
    <property type="match status" value="1"/>
</dbReference>
<keyword evidence="7" id="KW-0829">Tyrosine-protein kinase</keyword>
<feature type="compositionally biased region" description="Basic and acidic residues" evidence="9">
    <location>
        <begin position="7"/>
        <end position="16"/>
    </location>
</feature>
<sequence>MSSIEKAMQRQGEKAKFGQPTTTNDTENQAVEAKPDADVAGATTDSVAANPEVSNEEMLSQDVSNPSATVPEVSSQDATVVFSEEAQPAQQNKDLFIDIEGLEAKGFVALSRKRTLINEEFRSIKRKVLNNAFGGLAKTLNHSNLVLVSSSRPNEGKTFTAVNLALSIALEQDKTVLLVDADVLKPSVSKTLEIGANVGLIEYLTGEEENVSSVIYHTNIENLKVIPAGLPHHLSNELLSSDKMLKLCQEFANRYPDRIVVFDCPPLLGVNETALMAEQCGQGVIVVEEFKSKVSEVKQAVDLLPESMAVGFVLNKVTDPSETQGYGYYYGTGA</sequence>
<dbReference type="InterPro" id="IPR005702">
    <property type="entry name" value="Wzc-like_C"/>
</dbReference>
<evidence type="ECO:0000259" key="10">
    <source>
        <dbReference type="Pfam" id="PF13614"/>
    </source>
</evidence>
<evidence type="ECO:0000256" key="6">
    <source>
        <dbReference type="ARBA" id="ARBA00022840"/>
    </source>
</evidence>
<dbReference type="GO" id="GO:0004715">
    <property type="term" value="F:non-membrane spanning protein tyrosine kinase activity"/>
    <property type="evidence" value="ECO:0007669"/>
    <property type="project" value="UniProtKB-EC"/>
</dbReference>
<evidence type="ECO:0000256" key="5">
    <source>
        <dbReference type="ARBA" id="ARBA00022777"/>
    </source>
</evidence>